<sequence>MKQKFLYECPCYEVTSKKDVEDFLLSKLEKEEGGYTAAINALKLVSYHENPVTKKVIDRAVLQTPDGFGAQLAFKLKHGSKVMKLDLPGLAMELCQKHNLRLYFLGTTEENNSAAVEKARKIYPGLNIVGNMSGFFDSQDKVESELQRTMPHIVMISMGSPRQEILSEKLHSKFPQIIFVGSGGRMDILAGKLKRAPKWMQNNGLEWLYRFLQEPKRMFKGQVIGGFKFFKLLLRG</sequence>
<dbReference type="NCBIfam" id="TIGR00696">
    <property type="entry name" value="wecG_tagA_cpsF"/>
    <property type="match status" value="1"/>
</dbReference>
<dbReference type="PANTHER" id="PTHR34136:SF1">
    <property type="entry name" value="UDP-N-ACETYL-D-MANNOSAMINURONIC ACID TRANSFERASE"/>
    <property type="match status" value="1"/>
</dbReference>
<dbReference type="Pfam" id="PF03808">
    <property type="entry name" value="Glyco_tran_WecG"/>
    <property type="match status" value="1"/>
</dbReference>
<keyword evidence="2 3" id="KW-0808">Transferase</keyword>
<dbReference type="PANTHER" id="PTHR34136">
    <property type="match status" value="1"/>
</dbReference>
<dbReference type="EMBL" id="CP032050">
    <property type="protein sequence ID" value="AYN66090.1"/>
    <property type="molecule type" value="Genomic_DNA"/>
</dbReference>
<evidence type="ECO:0000256" key="2">
    <source>
        <dbReference type="ARBA" id="ARBA00022679"/>
    </source>
</evidence>
<dbReference type="CDD" id="cd06533">
    <property type="entry name" value="Glyco_transf_WecG_TagA"/>
    <property type="match status" value="1"/>
</dbReference>
<dbReference type="InterPro" id="IPR004629">
    <property type="entry name" value="WecG_TagA_CpsF"/>
</dbReference>
<proteinExistence type="predicted"/>
<evidence type="ECO:0000313" key="4">
    <source>
        <dbReference type="Proteomes" id="UP000276309"/>
    </source>
</evidence>
<keyword evidence="4" id="KW-1185">Reference proteome</keyword>
<gene>
    <name evidence="3" type="ORF">D1013_01190</name>
</gene>
<evidence type="ECO:0000313" key="3">
    <source>
        <dbReference type="EMBL" id="AYN66090.1"/>
    </source>
</evidence>
<accession>A0A3G2L1F3</accession>
<reference evidence="3 4" key="1">
    <citation type="submission" date="2018-08" db="EMBL/GenBank/DDBJ databases">
        <title>The reduced genetic potential of extracellular carbohydrate catabolism in Euzebyella marina RN62, a Flavobacteriia bacterium isolated from the hadal water.</title>
        <authorList>
            <person name="Xue C."/>
        </authorList>
    </citation>
    <scope>NUCLEOTIDE SEQUENCE [LARGE SCALE GENOMIC DNA]</scope>
    <source>
        <strain evidence="3 4">RN62</strain>
    </source>
</reference>
<dbReference type="RefSeq" id="WP_121847143.1">
    <property type="nucleotide sequence ID" value="NZ_CP032050.1"/>
</dbReference>
<dbReference type="Proteomes" id="UP000276309">
    <property type="component" value="Chromosome"/>
</dbReference>
<organism evidence="3 4">
    <name type="scientific">Euzebyella marina</name>
    <dbReference type="NCBI Taxonomy" id="1761453"/>
    <lineage>
        <taxon>Bacteria</taxon>
        <taxon>Pseudomonadati</taxon>
        <taxon>Bacteroidota</taxon>
        <taxon>Flavobacteriia</taxon>
        <taxon>Flavobacteriales</taxon>
        <taxon>Flavobacteriaceae</taxon>
        <taxon>Euzebyella</taxon>
    </lineage>
</organism>
<dbReference type="GO" id="GO:0016758">
    <property type="term" value="F:hexosyltransferase activity"/>
    <property type="evidence" value="ECO:0007669"/>
    <property type="project" value="TreeGrafter"/>
</dbReference>
<protein>
    <submittedName>
        <fullName evidence="3">Glycosyltransferase</fullName>
    </submittedName>
</protein>
<keyword evidence="1" id="KW-0328">Glycosyltransferase</keyword>
<dbReference type="KEGG" id="emar:D1013_01190"/>
<dbReference type="OrthoDB" id="9771846at2"/>
<dbReference type="AlphaFoldDB" id="A0A3G2L1F3"/>
<evidence type="ECO:0000256" key="1">
    <source>
        <dbReference type="ARBA" id="ARBA00022676"/>
    </source>
</evidence>
<name>A0A3G2L1F3_9FLAO</name>